<comment type="similarity">
    <text evidence="1">Belongs to the short-chain dehydrogenases/reductases (SDR) family.</text>
</comment>
<evidence type="ECO:0000313" key="2">
    <source>
        <dbReference type="EMBL" id="KAL1611713.1"/>
    </source>
</evidence>
<dbReference type="SUPFAM" id="SSF51735">
    <property type="entry name" value="NAD(P)-binding Rossmann-fold domains"/>
    <property type="match status" value="1"/>
</dbReference>
<comment type="caution">
    <text evidence="2">The sequence shown here is derived from an EMBL/GenBank/DDBJ whole genome shotgun (WGS) entry which is preliminary data.</text>
</comment>
<organism evidence="2 3">
    <name type="scientific">Nothophoma quercina</name>
    <dbReference type="NCBI Taxonomy" id="749835"/>
    <lineage>
        <taxon>Eukaryota</taxon>
        <taxon>Fungi</taxon>
        <taxon>Dikarya</taxon>
        <taxon>Ascomycota</taxon>
        <taxon>Pezizomycotina</taxon>
        <taxon>Dothideomycetes</taxon>
        <taxon>Pleosporomycetidae</taxon>
        <taxon>Pleosporales</taxon>
        <taxon>Pleosporineae</taxon>
        <taxon>Didymellaceae</taxon>
        <taxon>Nothophoma</taxon>
    </lineage>
</organism>
<reference evidence="2 3" key="1">
    <citation type="submission" date="2024-02" db="EMBL/GenBank/DDBJ databases">
        <title>De novo assembly and annotation of 12 fungi associated with fruit tree decline syndrome in Ontario, Canada.</title>
        <authorList>
            <person name="Sulman M."/>
            <person name="Ellouze W."/>
            <person name="Ilyukhin E."/>
        </authorList>
    </citation>
    <scope>NUCLEOTIDE SEQUENCE [LARGE SCALE GENOMIC DNA]</scope>
    <source>
        <strain evidence="2 3">M97-236</strain>
    </source>
</reference>
<dbReference type="EMBL" id="JAKIXB020000001">
    <property type="protein sequence ID" value="KAL1611713.1"/>
    <property type="molecule type" value="Genomic_DNA"/>
</dbReference>
<protein>
    <recommendedName>
        <fullName evidence="4">Aflatoxin biosynthesis ketoreductase nor-1</fullName>
    </recommendedName>
</protein>
<dbReference type="Proteomes" id="UP001521222">
    <property type="component" value="Unassembled WGS sequence"/>
</dbReference>
<keyword evidence="3" id="KW-1185">Reference proteome</keyword>
<evidence type="ECO:0000313" key="3">
    <source>
        <dbReference type="Proteomes" id="UP001521222"/>
    </source>
</evidence>
<dbReference type="PANTHER" id="PTHR43544">
    <property type="entry name" value="SHORT-CHAIN DEHYDROGENASE/REDUCTASE"/>
    <property type="match status" value="1"/>
</dbReference>
<dbReference type="PANTHER" id="PTHR43544:SF26">
    <property type="entry name" value="SHORT CHAIN DEHYDROGENASE_REDUCTASE FAMILY OXIDOREDUCTASE (JCVI)"/>
    <property type="match status" value="1"/>
</dbReference>
<dbReference type="InterPro" id="IPR002347">
    <property type="entry name" value="SDR_fam"/>
</dbReference>
<dbReference type="InterPro" id="IPR051468">
    <property type="entry name" value="Fungal_SecMetab_SDRs"/>
</dbReference>
<proteinExistence type="inferred from homology"/>
<evidence type="ECO:0000256" key="1">
    <source>
        <dbReference type="ARBA" id="ARBA00006484"/>
    </source>
</evidence>
<dbReference type="PRINTS" id="PR00081">
    <property type="entry name" value="GDHRDH"/>
</dbReference>
<dbReference type="Pfam" id="PF00106">
    <property type="entry name" value="adh_short"/>
    <property type="match status" value="1"/>
</dbReference>
<name>A0ABR3S5M3_9PLEO</name>
<accession>A0ABR3S5M3</accession>
<evidence type="ECO:0008006" key="4">
    <source>
        <dbReference type="Google" id="ProtNLM"/>
    </source>
</evidence>
<dbReference type="Gene3D" id="3.40.50.720">
    <property type="entry name" value="NAD(P)-binding Rossmann-like Domain"/>
    <property type="match status" value="1"/>
</dbReference>
<dbReference type="InterPro" id="IPR036291">
    <property type="entry name" value="NAD(P)-bd_dom_sf"/>
</dbReference>
<sequence>MEFTSVDSIHGGIASLIAEHSIDSLDVVIANAGIAKMNLKLSETGISDIQAHIAVNAFGQLELFKAVAPLLRESKSDVKAKFLYMSSHLGSLTDMNLFAPMSAYGASKALGNYLFKRLSLEQQDIVIWAQHPGMVATDMAKTGSDCLESQGIDVAALAALTASVERSCQDMLRVIDNATLETTHGKFFGPDGKELPW</sequence>
<gene>
    <name evidence="2" type="ORF">SLS59_000432</name>
</gene>